<organism evidence="1 3">
    <name type="scientific">Vitis vinifera</name>
    <name type="common">Grape</name>
    <dbReference type="NCBI Taxonomy" id="29760"/>
    <lineage>
        <taxon>Eukaryota</taxon>
        <taxon>Viridiplantae</taxon>
        <taxon>Streptophyta</taxon>
        <taxon>Embryophyta</taxon>
        <taxon>Tracheophyta</taxon>
        <taxon>Spermatophyta</taxon>
        <taxon>Magnoliopsida</taxon>
        <taxon>eudicotyledons</taxon>
        <taxon>Gunneridae</taxon>
        <taxon>Pentapetalae</taxon>
        <taxon>rosids</taxon>
        <taxon>Vitales</taxon>
        <taxon>Vitaceae</taxon>
        <taxon>Viteae</taxon>
        <taxon>Vitis</taxon>
    </lineage>
</organism>
<evidence type="ECO:0000313" key="3">
    <source>
        <dbReference type="Proteomes" id="UP000288805"/>
    </source>
</evidence>
<name>A0A438CDH9_VITVI</name>
<dbReference type="AlphaFoldDB" id="A0A438CDH9"/>
<evidence type="ECO:0000313" key="1">
    <source>
        <dbReference type="EMBL" id="RVW21258.1"/>
    </source>
</evidence>
<sequence>MVEVQMYYPNFSFVCHVYSLIQGKRDAETVLTMGIMEDVSIIHQSVGGKMGLAYVARCWDGDVGVFWFDSQEKKVVPIKQYTCWNGYVCACTYVGALDGSSGKGLGWGWGCGGF</sequence>
<protein>
    <submittedName>
        <fullName evidence="1">Uncharacterized protein</fullName>
    </submittedName>
</protein>
<comment type="caution">
    <text evidence="1">The sequence shown here is derived from an EMBL/GenBank/DDBJ whole genome shotgun (WGS) entry which is preliminary data.</text>
</comment>
<dbReference type="EMBL" id="QGNW01000204">
    <property type="protein sequence ID" value="RVW85466.1"/>
    <property type="molecule type" value="Genomic_DNA"/>
</dbReference>
<evidence type="ECO:0000313" key="2">
    <source>
        <dbReference type="EMBL" id="RVW85466.1"/>
    </source>
</evidence>
<accession>A0A438CDH9</accession>
<gene>
    <name evidence="2" type="ORF">CK203_038989</name>
    <name evidence="1" type="ORF">CK203_108103</name>
</gene>
<reference evidence="1 3" key="1">
    <citation type="journal article" date="2018" name="PLoS Genet.">
        <title>Population sequencing reveals clonal diversity and ancestral inbreeding in the grapevine cultivar Chardonnay.</title>
        <authorList>
            <person name="Roach M.J."/>
            <person name="Johnson D.L."/>
            <person name="Bohlmann J."/>
            <person name="van Vuuren H.J."/>
            <person name="Jones S.J."/>
            <person name="Pretorius I.S."/>
            <person name="Schmidt S.A."/>
            <person name="Borneman A.R."/>
        </authorList>
    </citation>
    <scope>NUCLEOTIDE SEQUENCE [LARGE SCALE GENOMIC DNA]</scope>
    <source>
        <strain evidence="3">cv. Chardonnay</strain>
        <strain evidence="1">I10V1</strain>
        <tissue evidence="1">Leaf</tissue>
    </source>
</reference>
<dbReference type="Proteomes" id="UP000288805">
    <property type="component" value="Unassembled WGS sequence"/>
</dbReference>
<proteinExistence type="predicted"/>
<dbReference type="EMBL" id="QGNW01002303">
    <property type="protein sequence ID" value="RVW21258.1"/>
    <property type="molecule type" value="Genomic_DNA"/>
</dbReference>